<reference evidence="6" key="1">
    <citation type="submission" date="2016-06" db="EMBL/GenBank/DDBJ databases">
        <title>Parallel loss of symbiosis genes in relatives of nitrogen-fixing non-legume Parasponia.</title>
        <authorList>
            <person name="Van Velzen R."/>
            <person name="Holmer R."/>
            <person name="Bu F."/>
            <person name="Rutten L."/>
            <person name="Van Zeijl A."/>
            <person name="Liu W."/>
            <person name="Santuari L."/>
            <person name="Cao Q."/>
            <person name="Sharma T."/>
            <person name="Shen D."/>
            <person name="Roswanjaya Y."/>
            <person name="Wardhani T."/>
            <person name="Kalhor M.S."/>
            <person name="Jansen J."/>
            <person name="Van den Hoogen J."/>
            <person name="Gungor B."/>
            <person name="Hartog M."/>
            <person name="Hontelez J."/>
            <person name="Verver J."/>
            <person name="Yang W.-C."/>
            <person name="Schijlen E."/>
            <person name="Repin R."/>
            <person name="Schilthuizen M."/>
            <person name="Schranz E."/>
            <person name="Heidstra R."/>
            <person name="Miyata K."/>
            <person name="Fedorova E."/>
            <person name="Kohlen W."/>
            <person name="Bisseling T."/>
            <person name="Smit S."/>
            <person name="Geurts R."/>
        </authorList>
    </citation>
    <scope>NUCLEOTIDE SEQUENCE [LARGE SCALE GENOMIC DNA]</scope>
    <source>
        <strain evidence="6">cv. WU1-14</strain>
    </source>
</reference>
<sequence length="787" mass="90030">MRIRCGVLGSLRQNSNTQFRYLTIEAKEPDFTQVAMEVSKITRTRPRWEHTLMSEYPSFDFSDPRFFRELLKHQNNAFLSLRFFTWVSSNPGFSPDSISCNALFGSLVEAKACNAAKFFLKRTGFSPEPGSLECYIRCLCENGLVEEALDVFAKLKGDGVCLSTMTWNKALMGCLRIKRTDLFWQIYQQMMESGVRTDVETVGYLIRAFCDENQVFKAYELVRQVSEDGLAPENASFNRLLSGFSKNEDYDRLSEVLHMMIAINRNPDVYSYQEVINGLCKNRKVFEGFRVFNDLKDRGYFPDRVMYTTMIHGFCSMGSIGEARKLWFEMIQKGYLPNEYTYSTLLHTFSGRGYYWRARKLYKEMRDKGYGDTVVSYNIMSKLLCNARLEEMAQKGVASDLKIYNCLIRGFCEKGYISKSIRLLNQLFALGLQPSSSSYTLLIKKLCRVGDKKEAKKLLYWLLAKGLQPSSSLYTPPIKKLLIKRLCQVGNMKAAKKLWDGMMAQKGVAPDLNTYNCLIRGFCKKGKIEQSIKLLNQLLAKGLLPSSSFYTLPIEKLCQMGDMKAAKKLWDEMMAQKGVAPDLNTYNCLIRGFCKKGKIEESIELLNQLLAKGLQPSSSSYTPLIEKLCQVGDMKAAKKLSNLLLAKGLQPSSSFYTSLIEKLCQVGDMKAAKKLWDEMTNVGLEPMIYTCDMFVIGYCDIGDLAEGMEWLVMMLKNQLKPKEQTFLRLLESFSGRDRLVDSLLIVDYMFKTGYKLQRGMLGLLVYKLCQRNPPFVGKYLEEILERT</sequence>
<dbReference type="InterPro" id="IPR033443">
    <property type="entry name" value="PROP1-like_PPR_dom"/>
</dbReference>
<feature type="repeat" description="PPR" evidence="3">
    <location>
        <begin position="268"/>
        <end position="302"/>
    </location>
</feature>
<dbReference type="Proteomes" id="UP000237105">
    <property type="component" value="Unassembled WGS sequence"/>
</dbReference>
<feature type="repeat" description="PPR" evidence="3">
    <location>
        <begin position="435"/>
        <end position="469"/>
    </location>
</feature>
<dbReference type="SUPFAM" id="SSF81901">
    <property type="entry name" value="HCP-like"/>
    <property type="match status" value="1"/>
</dbReference>
<evidence type="ECO:0000259" key="4">
    <source>
        <dbReference type="Pfam" id="PF17177"/>
    </source>
</evidence>
<dbReference type="PANTHER" id="PTHR47939">
    <property type="entry name" value="MEMBRANE-ASSOCIATED SALT-INDUCIBLE PROTEIN-LIKE"/>
    <property type="match status" value="1"/>
</dbReference>
<evidence type="ECO:0000256" key="3">
    <source>
        <dbReference type="PROSITE-ProRule" id="PRU00708"/>
    </source>
</evidence>
<comment type="similarity">
    <text evidence="1">Belongs to the PPR family. P subfamily.</text>
</comment>
<dbReference type="InterPro" id="IPR002885">
    <property type="entry name" value="PPR_rpt"/>
</dbReference>
<feature type="repeat" description="PPR" evidence="3">
    <location>
        <begin position="652"/>
        <end position="686"/>
    </location>
</feature>
<feature type="repeat" description="PPR" evidence="3">
    <location>
        <begin position="400"/>
        <end position="434"/>
    </location>
</feature>
<dbReference type="InterPro" id="IPR011990">
    <property type="entry name" value="TPR-like_helical_dom_sf"/>
</dbReference>
<dbReference type="Gene3D" id="1.25.40.10">
    <property type="entry name" value="Tetratricopeptide repeat domain"/>
    <property type="match status" value="5"/>
</dbReference>
<dbReference type="PROSITE" id="PS51375">
    <property type="entry name" value="PPR"/>
    <property type="match status" value="13"/>
</dbReference>
<feature type="repeat" description="PPR" evidence="3">
    <location>
        <begin position="163"/>
        <end position="197"/>
    </location>
</feature>
<feature type="domain" description="PROP1-like PPR" evidence="4">
    <location>
        <begin position="144"/>
        <end position="264"/>
    </location>
</feature>
<dbReference type="OrthoDB" id="185373at2759"/>
<dbReference type="Pfam" id="PF12854">
    <property type="entry name" value="PPR_1"/>
    <property type="match status" value="1"/>
</dbReference>
<comment type="caution">
    <text evidence="5">The sequence shown here is derived from an EMBL/GenBank/DDBJ whole genome shotgun (WGS) entry which is preliminary data.</text>
</comment>
<evidence type="ECO:0000313" key="5">
    <source>
        <dbReference type="EMBL" id="PON80204.1"/>
    </source>
</evidence>
<accession>A0A2P5E3U0</accession>
<name>A0A2P5E3U0_PARAD</name>
<feature type="repeat" description="PPR" evidence="3">
    <location>
        <begin position="511"/>
        <end position="545"/>
    </location>
</feature>
<feature type="repeat" description="PPR" evidence="3">
    <location>
        <begin position="338"/>
        <end position="372"/>
    </location>
</feature>
<dbReference type="InterPro" id="IPR050667">
    <property type="entry name" value="PPR-containing_protein"/>
</dbReference>
<keyword evidence="6" id="KW-1185">Reference proteome</keyword>
<protein>
    <submittedName>
        <fullName evidence="5">Tetratricopeptide-like helical domain containing protein</fullName>
    </submittedName>
</protein>
<gene>
    <name evidence="5" type="ORF">PanWU01x14_006540</name>
</gene>
<feature type="repeat" description="PPR" evidence="3">
    <location>
        <begin position="582"/>
        <end position="616"/>
    </location>
</feature>
<dbReference type="Pfam" id="PF01535">
    <property type="entry name" value="PPR"/>
    <property type="match status" value="3"/>
</dbReference>
<organism evidence="5 6">
    <name type="scientific">Parasponia andersonii</name>
    <name type="common">Sponia andersonii</name>
    <dbReference type="NCBI Taxonomy" id="3476"/>
    <lineage>
        <taxon>Eukaryota</taxon>
        <taxon>Viridiplantae</taxon>
        <taxon>Streptophyta</taxon>
        <taxon>Embryophyta</taxon>
        <taxon>Tracheophyta</taxon>
        <taxon>Spermatophyta</taxon>
        <taxon>Magnoliopsida</taxon>
        <taxon>eudicotyledons</taxon>
        <taxon>Gunneridae</taxon>
        <taxon>Pentapetalae</taxon>
        <taxon>rosids</taxon>
        <taxon>fabids</taxon>
        <taxon>Rosales</taxon>
        <taxon>Cannabaceae</taxon>
        <taxon>Parasponia</taxon>
    </lineage>
</organism>
<evidence type="ECO:0000313" key="6">
    <source>
        <dbReference type="Proteomes" id="UP000237105"/>
    </source>
</evidence>
<evidence type="ECO:0000256" key="2">
    <source>
        <dbReference type="ARBA" id="ARBA00022737"/>
    </source>
</evidence>
<evidence type="ECO:0000256" key="1">
    <source>
        <dbReference type="ARBA" id="ARBA00007626"/>
    </source>
</evidence>
<feature type="repeat" description="PPR" evidence="3">
    <location>
        <begin position="128"/>
        <end position="162"/>
    </location>
</feature>
<feature type="repeat" description="PPR" evidence="3">
    <location>
        <begin position="303"/>
        <end position="337"/>
    </location>
</feature>
<feature type="repeat" description="PPR" evidence="3">
    <location>
        <begin position="546"/>
        <end position="581"/>
    </location>
</feature>
<feature type="repeat" description="PPR" evidence="3">
    <location>
        <begin position="198"/>
        <end position="232"/>
    </location>
</feature>
<dbReference type="EMBL" id="JXTB01000002">
    <property type="protein sequence ID" value="PON80204.1"/>
    <property type="molecule type" value="Genomic_DNA"/>
</dbReference>
<dbReference type="AlphaFoldDB" id="A0A2P5E3U0"/>
<keyword evidence="2" id="KW-0677">Repeat</keyword>
<feature type="repeat" description="PPR" evidence="3">
    <location>
        <begin position="617"/>
        <end position="651"/>
    </location>
</feature>
<dbReference type="PANTHER" id="PTHR47939:SF5">
    <property type="entry name" value="PENTACOTRIPEPTIDE-REPEAT REGION OF PRORP DOMAIN-CONTAINING PROTEIN"/>
    <property type="match status" value="1"/>
</dbReference>
<dbReference type="Pfam" id="PF13041">
    <property type="entry name" value="PPR_2"/>
    <property type="match status" value="4"/>
</dbReference>
<proteinExistence type="inferred from homology"/>
<dbReference type="Pfam" id="PF17177">
    <property type="entry name" value="PPR_long"/>
    <property type="match status" value="1"/>
</dbReference>
<dbReference type="NCBIfam" id="TIGR00756">
    <property type="entry name" value="PPR"/>
    <property type="match status" value="10"/>
</dbReference>